<evidence type="ECO:0000313" key="3">
    <source>
        <dbReference type="Proteomes" id="UP001153076"/>
    </source>
</evidence>
<evidence type="ECO:0000256" key="1">
    <source>
        <dbReference type="SAM" id="MobiDB-lite"/>
    </source>
</evidence>
<dbReference type="AlphaFoldDB" id="A0A9Q1K517"/>
<dbReference type="OrthoDB" id="1863475at2759"/>
<dbReference type="PANTHER" id="PTHR35751">
    <property type="match status" value="1"/>
</dbReference>
<reference evidence="2" key="1">
    <citation type="submission" date="2022-04" db="EMBL/GenBank/DDBJ databases">
        <title>Carnegiea gigantea Genome sequencing and assembly v2.</title>
        <authorList>
            <person name="Copetti D."/>
            <person name="Sanderson M.J."/>
            <person name="Burquez A."/>
            <person name="Wojciechowski M.F."/>
        </authorList>
    </citation>
    <scope>NUCLEOTIDE SEQUENCE</scope>
    <source>
        <strain evidence="2">SGP5-SGP5p</strain>
        <tissue evidence="2">Aerial part</tissue>
    </source>
</reference>
<name>A0A9Q1K517_9CARY</name>
<feature type="compositionally biased region" description="Polar residues" evidence="1">
    <location>
        <begin position="41"/>
        <end position="65"/>
    </location>
</feature>
<feature type="region of interest" description="Disordered" evidence="1">
    <location>
        <begin position="1"/>
        <end position="69"/>
    </location>
</feature>
<keyword evidence="3" id="KW-1185">Reference proteome</keyword>
<accession>A0A9Q1K517</accession>
<feature type="compositionally biased region" description="Polar residues" evidence="1">
    <location>
        <begin position="22"/>
        <end position="34"/>
    </location>
</feature>
<dbReference type="Proteomes" id="UP001153076">
    <property type="component" value="Unassembled WGS sequence"/>
</dbReference>
<evidence type="ECO:0000313" key="2">
    <source>
        <dbReference type="EMBL" id="KAJ8436555.1"/>
    </source>
</evidence>
<gene>
    <name evidence="2" type="ORF">Cgig2_031496</name>
</gene>
<proteinExistence type="predicted"/>
<organism evidence="2 3">
    <name type="scientific">Carnegiea gigantea</name>
    <dbReference type="NCBI Taxonomy" id="171969"/>
    <lineage>
        <taxon>Eukaryota</taxon>
        <taxon>Viridiplantae</taxon>
        <taxon>Streptophyta</taxon>
        <taxon>Embryophyta</taxon>
        <taxon>Tracheophyta</taxon>
        <taxon>Spermatophyta</taxon>
        <taxon>Magnoliopsida</taxon>
        <taxon>eudicotyledons</taxon>
        <taxon>Gunneridae</taxon>
        <taxon>Pentapetalae</taxon>
        <taxon>Caryophyllales</taxon>
        <taxon>Cactineae</taxon>
        <taxon>Cactaceae</taxon>
        <taxon>Cactoideae</taxon>
        <taxon>Echinocereeae</taxon>
        <taxon>Carnegiea</taxon>
    </lineage>
</organism>
<feature type="compositionally biased region" description="Basic residues" evidence="1">
    <location>
        <begin position="8"/>
        <end position="19"/>
    </location>
</feature>
<dbReference type="EMBL" id="JAKOGI010000338">
    <property type="protein sequence ID" value="KAJ8436555.1"/>
    <property type="molecule type" value="Genomic_DNA"/>
</dbReference>
<comment type="caution">
    <text evidence="2">The sequence shown here is derived from an EMBL/GenBank/DDBJ whole genome shotgun (WGS) entry which is preliminary data.</text>
</comment>
<protein>
    <submittedName>
        <fullName evidence="2">Uncharacterized protein</fullName>
    </submittedName>
</protein>
<sequence length="170" mass="19137">MAEQAMKRIPRIKFPQRRPKPSESSPQPKASSTDDALRSFLSRSASQNNTLSTSGRASEQPQRTPVSKEEMEAILLDETKGIPEIQMNDSHYLSCLLFNLFTQWLEDHQLGVSPWGTCLSSLKLLKPEGNKPIPIPSFKENTSFAICNPLLNATVHKLRFMNQGTLEARR</sequence>
<dbReference type="PANTHER" id="PTHR35751:SF3">
    <property type="entry name" value="OS06G0530200 PROTEIN"/>
    <property type="match status" value="1"/>
</dbReference>